<organism evidence="1 2">
    <name type="scientific">Thermus filiformis</name>
    <dbReference type="NCBI Taxonomy" id="276"/>
    <lineage>
        <taxon>Bacteria</taxon>
        <taxon>Thermotogati</taxon>
        <taxon>Deinococcota</taxon>
        <taxon>Deinococci</taxon>
        <taxon>Thermales</taxon>
        <taxon>Thermaceae</taxon>
        <taxon>Thermus</taxon>
    </lineage>
</organism>
<sequence length="106" mass="11224">MSVSIPSVLYLKTPPGVPFGNQGEKASELFLPAGEWVLEVVANGRWRLEVYGTFLGVRVRQAPGQVGEVVLPGSPGPLLVAEGRGRGQVVLELSSCSPTCRVVLLP</sequence>
<evidence type="ECO:0000313" key="1">
    <source>
        <dbReference type="EMBL" id="KIX84817.1"/>
    </source>
</evidence>
<evidence type="ECO:0000313" key="2">
    <source>
        <dbReference type="Proteomes" id="UP000030364"/>
    </source>
</evidence>
<dbReference type="EMBL" id="JPSL02000032">
    <property type="protein sequence ID" value="KIX84817.1"/>
    <property type="molecule type" value="Genomic_DNA"/>
</dbReference>
<reference evidence="1 2" key="1">
    <citation type="journal article" date="2015" name="Genome Announc.">
        <title>Draft Genome Sequence of the Thermophile Thermus filiformis ATCC 43280, Producer of Carotenoid-(Di)glucoside-Branched Fatty Acid (Di)esters and Source of Hyperthermostable Enzymes of Biotechnological Interest.</title>
        <authorList>
            <person name="Mandelli F."/>
            <person name="Oliveira Ramires B."/>
            <person name="Couger M.B."/>
            <person name="Paixao D.A."/>
            <person name="Camilo C.M."/>
            <person name="Polikarpov I."/>
            <person name="Prade R."/>
            <person name="Riano-Pachon D.M."/>
            <person name="Squina F.M."/>
        </authorList>
    </citation>
    <scope>NUCLEOTIDE SEQUENCE [LARGE SCALE GENOMIC DNA]</scope>
    <source>
        <strain evidence="1 2">ATCC 43280</strain>
    </source>
</reference>
<accession>A0A0D6XAU4</accession>
<proteinExistence type="predicted"/>
<dbReference type="AlphaFoldDB" id="A0A0D6XAU4"/>
<comment type="caution">
    <text evidence="1">The sequence shown here is derived from an EMBL/GenBank/DDBJ whole genome shotgun (WGS) entry which is preliminary data.</text>
</comment>
<dbReference type="Proteomes" id="UP000030364">
    <property type="component" value="Unassembled WGS sequence"/>
</dbReference>
<keyword evidence="2" id="KW-1185">Reference proteome</keyword>
<gene>
    <name evidence="1" type="ORF">THFILI_00640</name>
</gene>
<name>A0A0D6XAU4_THEFI</name>
<protein>
    <submittedName>
        <fullName evidence="1">Uncharacterized protein</fullName>
    </submittedName>
</protein>